<keyword evidence="3" id="KW-1185">Reference proteome</keyword>
<accession>A0ABR9NRD6</accession>
<name>A0ABR9NRD6_9BACT</name>
<keyword evidence="1" id="KW-0732">Signal</keyword>
<feature type="chain" id="PRO_5047249609" description="Type IV pilus assembly protein PilY1" evidence="1">
    <location>
        <begin position="30"/>
        <end position="1708"/>
    </location>
</feature>
<dbReference type="EMBL" id="JADBFD010000002">
    <property type="protein sequence ID" value="MBE2886823.1"/>
    <property type="molecule type" value="Genomic_DNA"/>
</dbReference>
<feature type="signal peptide" evidence="1">
    <location>
        <begin position="1"/>
        <end position="29"/>
    </location>
</feature>
<comment type="caution">
    <text evidence="2">The sequence shown here is derived from an EMBL/GenBank/DDBJ whole genome shotgun (WGS) entry which is preliminary data.</text>
</comment>
<dbReference type="RefSeq" id="WP_052269397.1">
    <property type="nucleotide sequence ID" value="NZ_JADBFD010000002.1"/>
</dbReference>
<reference evidence="2 3" key="1">
    <citation type="submission" date="2020-10" db="EMBL/GenBank/DDBJ databases">
        <title>Investigation of anaerobic biodegradation of phenanthrene by a sulfate-dependent Geobacter anodireducens strain PheS2.</title>
        <authorList>
            <person name="Zhang Z."/>
        </authorList>
    </citation>
    <scope>NUCLEOTIDE SEQUENCE [LARGE SCALE GENOMIC DNA]</scope>
    <source>
        <strain evidence="2 3">PheS2</strain>
    </source>
</reference>
<gene>
    <name evidence="2" type="ORF">IIE05_02440</name>
</gene>
<evidence type="ECO:0008006" key="4">
    <source>
        <dbReference type="Google" id="ProtNLM"/>
    </source>
</evidence>
<proteinExistence type="predicted"/>
<organism evidence="2 3">
    <name type="scientific">Geobacter anodireducens</name>
    <dbReference type="NCBI Taxonomy" id="1340425"/>
    <lineage>
        <taxon>Bacteria</taxon>
        <taxon>Pseudomonadati</taxon>
        <taxon>Thermodesulfobacteriota</taxon>
        <taxon>Desulfuromonadia</taxon>
        <taxon>Geobacterales</taxon>
        <taxon>Geobacteraceae</taxon>
        <taxon>Geobacter</taxon>
    </lineage>
</organism>
<sequence length="1708" mass="182887">MRFSFKNQGTVRTIFGAAFLFMAPVVANAASMGDYCVQPAFIAATVPPQVLFSMGKDHKYYFPAFNDASDVDGDGKLDTTYDHSITYYGYFDPYKCYTYMTSGGEANTFIATGDTYDPVNQSVDAKYCTGTNAGKWSGNFLNWLTMSRADIIKRVLYGGYRTTDNSSSTSAVISGENIPQDGHSWAKEYVGSDATKLFPGAVTNNRALFCVTSNGASSKPVSQLRVIPDVTAVTGVTVSGGLRAWHWVNVEGNGNICSVSAIDKNGDGVADSHASLVPTSQRFDINVKACGDLLGYELASGKCAAYGSNYKPVGVLQSYGERKAPGAGKVCSKDMATPCSSNSQCSSINKGACIDQVNMYFGLMTGSFKNPKAGGVLRKNIWSFLNEVNSSAGNFQTSNTDQKGLIIQSIESMKCPTTYPISQRWGNPTGEILYEGLRYLKGLQSPTPQYVAGISDGSDDGLSLTMPAWDAPEAIFPICSQRFILHLSDIYNSFDTDQIPGTAFSSFSNSAGNLPNFDLGALADRIFVNENKPSTSITAMVGQSGTTAGANTDGTCSEKTLTGFASVRGICPSEPDLEGGYSPAAVALYGHNNMNVATFAVGFNSLVPEITVKTLSGSFATIVPYGKSVSTDSSLGWSCSTANFTFAVDASANGKGVVITPKNTTGKCPTLQMVRTYVVDTPLYHSGTSDLKYIKFKSSFDDVGGGDFDMDVLADYTICAGSINTSDPLYTSGKCPSLSSDQVSIKVERVYSQAGNAAAFGFTVAGAGSANGTYLIAEHTGSNRPWGAGISTTSATRIFTASGESGKLPENPLMLAAKYGGFKDSDGDGLPYMDATCGTANPNPRCAEWDEKGDGLPDTYFPVNNPNEMERKLKEAFDAILARTASGTAASILSNSEGSGANILQAIFFPKKIYENQTEISWSGEMYNLWYYIDPRISGSTIREDDDYVPASSPPPDNDHVLNIGTANVIKLAFNSAANQTLMTRIRPDGSQETVSPDDPEFGLKSIWSAGKLLWGRSAASRKIYTQLAGTLVDFTALTTASASTQQYLQASSQAEANNIISFVKGDEPAGYRKRSVTIGGATNVWKLGDIVSSTPRLQSTQPIGSYQLSSPLGYDDLTYKSFTETTGYQNRGMVYAGANDGMLHAFKLGKLTVKGPGITGNIKATLSGNKLGEEQWTFIPRNVLPYLKYLGDVNYKENNHIYYVDGTTQIFDVSTGIPAGCTESNYWQCPKASDGSSWRTYLVGGMGIGGASRKLGDAACTDKTAAGTCVKTPILDPADNTKGLGFSSYYSLDVTGQYFGTDPNTNTLQNQPSLKWEFNSPQLGFTTTGPAIVRLNARTYDAAKGKYVSDRTKNGRWLVVFGSGPTGPIDTTLRQFKGKSDQNLRLFVYDLERGPTAGNYWVIDTGITEAFAGSLNSAVVDTDRPNKNADGYYQDDALYVGYVQKASDGSWTNGGVLRVIIPDSVSPDDVGFNPSTQWKVSKVIDGIGPVTSSVAKLQGKNLYLFFGTGRYFFNGDDANATTRRLFMVKEPCYKATVIHDDNTKTVFDIDDSSSSTCAAAPLTLSDLTDRTAGTANESVDKGWYITLDQGERVITDPVATVNGSIFYTTFVPEPDICKFGGTSYLWAVKFDSGYQLDESAKVGKVLIQASTGGFEEVDLATAMAGTNSKQGRRMNEGIIGKPASDAPPIISKAGLKPVKKILHIKER</sequence>
<evidence type="ECO:0000313" key="2">
    <source>
        <dbReference type="EMBL" id="MBE2886823.1"/>
    </source>
</evidence>
<dbReference type="Proteomes" id="UP000618926">
    <property type="component" value="Unassembled WGS sequence"/>
</dbReference>
<evidence type="ECO:0000256" key="1">
    <source>
        <dbReference type="SAM" id="SignalP"/>
    </source>
</evidence>
<evidence type="ECO:0000313" key="3">
    <source>
        <dbReference type="Proteomes" id="UP000618926"/>
    </source>
</evidence>
<protein>
    <recommendedName>
        <fullName evidence="4">Type IV pilus assembly protein PilY1</fullName>
    </recommendedName>
</protein>